<dbReference type="OrthoDB" id="547796at2759"/>
<dbReference type="PANTHER" id="PTHR10281">
    <property type="entry name" value="MEMBRANE-ASSOCIATED PROGESTERONE RECEPTOR COMPONENT-RELATED"/>
    <property type="match status" value="1"/>
</dbReference>
<feature type="domain" description="Cytochrome b5 heme-binding" evidence="3">
    <location>
        <begin position="80"/>
        <end position="176"/>
    </location>
</feature>
<dbReference type="InterPro" id="IPR001199">
    <property type="entry name" value="Cyt_B5-like_heme/steroid-bd"/>
</dbReference>
<dbReference type="FunFam" id="3.10.120.10:FF:000003">
    <property type="entry name" value="membrane-associated progesterone receptor component 1"/>
    <property type="match status" value="1"/>
</dbReference>
<dbReference type="Pfam" id="PF00173">
    <property type="entry name" value="Cyt-b5"/>
    <property type="match status" value="1"/>
</dbReference>
<keyword evidence="2" id="KW-0812">Transmembrane</keyword>
<evidence type="ECO:0000313" key="4">
    <source>
        <dbReference type="EMBL" id="VDM66409.1"/>
    </source>
</evidence>
<dbReference type="SUPFAM" id="SSF55856">
    <property type="entry name" value="Cytochrome b5-like heme/steroid binding domain"/>
    <property type="match status" value="1"/>
</dbReference>
<dbReference type="AlphaFoldDB" id="A0A3P7IHX2"/>
<gene>
    <name evidence="4" type="ORF">SVUK_LOCUS1407</name>
</gene>
<feature type="transmembrane region" description="Helical" evidence="2">
    <location>
        <begin position="6"/>
        <end position="25"/>
    </location>
</feature>
<dbReference type="GO" id="GO:0016020">
    <property type="term" value="C:membrane"/>
    <property type="evidence" value="ECO:0007669"/>
    <property type="project" value="TreeGrafter"/>
</dbReference>
<dbReference type="InterPro" id="IPR036400">
    <property type="entry name" value="Cyt_B5-like_heme/steroid_sf"/>
</dbReference>
<keyword evidence="2" id="KW-0472">Membrane</keyword>
<evidence type="ECO:0000259" key="3">
    <source>
        <dbReference type="SMART" id="SM01117"/>
    </source>
</evidence>
<protein>
    <recommendedName>
        <fullName evidence="3">Cytochrome b5 heme-binding domain-containing protein</fullName>
    </recommendedName>
</protein>
<evidence type="ECO:0000313" key="5">
    <source>
        <dbReference type="Proteomes" id="UP000270094"/>
    </source>
</evidence>
<name>A0A3P7IHX2_STRVU</name>
<evidence type="ECO:0000256" key="1">
    <source>
        <dbReference type="ARBA" id="ARBA00038357"/>
    </source>
</evidence>
<proteinExistence type="inferred from homology"/>
<dbReference type="InterPro" id="IPR050577">
    <property type="entry name" value="MAPR/NEUFC/NENF-like"/>
</dbReference>
<evidence type="ECO:0000256" key="2">
    <source>
        <dbReference type="SAM" id="Phobius"/>
    </source>
</evidence>
<dbReference type="PANTHER" id="PTHR10281:SF76">
    <property type="entry name" value="CALCUTTA CUP-RELATED"/>
    <property type="match status" value="1"/>
</dbReference>
<comment type="similarity">
    <text evidence="1">Belongs to the cytochrome b5 family. MAPR subfamily.</text>
</comment>
<dbReference type="Proteomes" id="UP000270094">
    <property type="component" value="Unassembled WGS sequence"/>
</dbReference>
<organism evidence="4 5">
    <name type="scientific">Strongylus vulgaris</name>
    <name type="common">Blood worm</name>
    <dbReference type="NCBI Taxonomy" id="40348"/>
    <lineage>
        <taxon>Eukaryota</taxon>
        <taxon>Metazoa</taxon>
        <taxon>Ecdysozoa</taxon>
        <taxon>Nematoda</taxon>
        <taxon>Chromadorea</taxon>
        <taxon>Rhabditida</taxon>
        <taxon>Rhabditina</taxon>
        <taxon>Rhabditomorpha</taxon>
        <taxon>Strongyloidea</taxon>
        <taxon>Strongylidae</taxon>
        <taxon>Strongylus</taxon>
    </lineage>
</organism>
<keyword evidence="5" id="KW-1185">Reference proteome</keyword>
<reference evidence="4 5" key="1">
    <citation type="submission" date="2018-11" db="EMBL/GenBank/DDBJ databases">
        <authorList>
            <consortium name="Pathogen Informatics"/>
        </authorList>
    </citation>
    <scope>NUCLEOTIDE SEQUENCE [LARGE SCALE GENOMIC DNA]</scope>
</reference>
<dbReference type="SMART" id="SM01117">
    <property type="entry name" value="Cyt-b5"/>
    <property type="match status" value="1"/>
</dbReference>
<dbReference type="EMBL" id="UYYB01002756">
    <property type="protein sequence ID" value="VDM66409.1"/>
    <property type="molecule type" value="Genomic_DNA"/>
</dbReference>
<accession>A0A3P7IHX2</accession>
<dbReference type="GO" id="GO:0012505">
    <property type="term" value="C:endomembrane system"/>
    <property type="evidence" value="ECO:0007669"/>
    <property type="project" value="TreeGrafter"/>
</dbReference>
<keyword evidence="2" id="KW-1133">Transmembrane helix</keyword>
<dbReference type="Gene3D" id="3.10.120.10">
    <property type="entry name" value="Cytochrome b5-like heme/steroid binding domain"/>
    <property type="match status" value="1"/>
</dbReference>
<sequence>MDFAAILEVSALDWVLIVLLLVLFYRWIRRQAEPEVTPPKPHVVARESWLCSTYAKCFYLTIEIYVSKYLQVPPLPKQDMTLKELRKYDGVQDEHILFALNGTIYDVSRGHTFYGPGGPYGAMAGRDATRALATMNVKDVRDEWDDHEDLTSDQKETANEWESSFKYKYPTVGKLVKEGEVRVDYGGAVSAIPA</sequence>